<dbReference type="Gene3D" id="1.20.1740.10">
    <property type="entry name" value="Amino acid/polyamine transporter I"/>
    <property type="match status" value="1"/>
</dbReference>
<feature type="transmembrane region" description="Helical" evidence="6">
    <location>
        <begin position="154"/>
        <end position="172"/>
    </location>
</feature>
<feature type="transmembrane region" description="Helical" evidence="6">
    <location>
        <begin position="365"/>
        <end position="385"/>
    </location>
</feature>
<feature type="transmembrane region" description="Helical" evidence="6">
    <location>
        <begin position="435"/>
        <end position="454"/>
    </location>
</feature>
<feature type="transmembrane region" description="Helical" evidence="6">
    <location>
        <begin position="262"/>
        <end position="283"/>
    </location>
</feature>
<dbReference type="PANTHER" id="PTHR45649:SF7">
    <property type="entry name" value="CHOLINE TRANSPORT PROTEIN"/>
    <property type="match status" value="1"/>
</dbReference>
<keyword evidence="5 6" id="KW-0472">Membrane</keyword>
<accession>A0ABZ2XEH0</accession>
<dbReference type="Proteomes" id="UP001489902">
    <property type="component" value="Chromosome 8"/>
</dbReference>
<reference evidence="7 8" key="1">
    <citation type="submission" date="2024-04" db="EMBL/GenBank/DDBJ databases">
        <title>Complete genome sequence of Fusarium acuminatum.</title>
        <authorList>
            <person name="Lan B."/>
        </authorList>
    </citation>
    <scope>NUCLEOTIDE SEQUENCE [LARGE SCALE GENOMIC DNA]</scope>
    <source>
        <strain evidence="7">1A</strain>
    </source>
</reference>
<feature type="transmembrane region" description="Helical" evidence="6">
    <location>
        <begin position="461"/>
        <end position="481"/>
    </location>
</feature>
<dbReference type="PIRSF" id="PIRSF006060">
    <property type="entry name" value="AA_transporter"/>
    <property type="match status" value="1"/>
</dbReference>
<evidence type="ECO:0000313" key="8">
    <source>
        <dbReference type="Proteomes" id="UP001489902"/>
    </source>
</evidence>
<proteinExistence type="predicted"/>
<feature type="transmembrane region" description="Helical" evidence="6">
    <location>
        <begin position="184"/>
        <end position="202"/>
    </location>
</feature>
<evidence type="ECO:0000256" key="2">
    <source>
        <dbReference type="ARBA" id="ARBA00022448"/>
    </source>
</evidence>
<evidence type="ECO:0000256" key="3">
    <source>
        <dbReference type="ARBA" id="ARBA00022692"/>
    </source>
</evidence>
<keyword evidence="8" id="KW-1185">Reference proteome</keyword>
<name>A0ABZ2XEH0_9HYPO</name>
<feature type="transmembrane region" description="Helical" evidence="6">
    <location>
        <begin position="110"/>
        <end position="134"/>
    </location>
</feature>
<evidence type="ECO:0000256" key="6">
    <source>
        <dbReference type="SAM" id="Phobius"/>
    </source>
</evidence>
<feature type="transmembrane region" description="Helical" evidence="6">
    <location>
        <begin position="63"/>
        <end position="89"/>
    </location>
</feature>
<sequence length="495" mass="53800">MHGSSDQRDPEKRDSFHLGTAEDVNERPFTIWTAMGLGHSITNTAIGITVGLGNALPFGGPPVLFWGFLAMAVAGSCIGISLAELSSAYPHSGGQYYWVGKLGPPSSRRFLSYIVALISWASALCVTASIDLIVTQTVLGMATMAHPSFVPKPWITFVGYQLVNLLAFGFNFFERCLPWCSKALLIYTPSILFAIFVALLAGDSHKQPAVAFFIDIKNISGWPTGLAFLIGLNTSAWSFSCLDAVTHLADEIPQPKKNIPKALICTIAVGFVTGLPVVFALMFSTKDLEAIGAAAVPSLEIFHQLYNSKAAAIALQSLVTASAFGAAIGSHTWQSRMAWAFSRNKGLPFSRHLSQVTGAPFHTPIWSHIWSNIWVVLLGCLYLASDLAFNSLVAGGLLFQYISYISCILCLLYHGRSNIVPGPFWLPKLGYVANVLTLVWCFTALIIFSFPYFTPVAADEMNYVIVVIGAVFAFGILFWFIGGRNSYQLSDDISY</sequence>
<evidence type="ECO:0000256" key="1">
    <source>
        <dbReference type="ARBA" id="ARBA00004141"/>
    </source>
</evidence>
<evidence type="ECO:0000313" key="7">
    <source>
        <dbReference type="EMBL" id="WZH50407.1"/>
    </source>
</evidence>
<keyword evidence="2" id="KW-0813">Transport</keyword>
<gene>
    <name evidence="7" type="ORF">QYS62_011651</name>
</gene>
<evidence type="ECO:0000256" key="4">
    <source>
        <dbReference type="ARBA" id="ARBA00022989"/>
    </source>
</evidence>
<feature type="transmembrane region" description="Helical" evidence="6">
    <location>
        <begin position="222"/>
        <end position="242"/>
    </location>
</feature>
<comment type="subcellular location">
    <subcellularLocation>
        <location evidence="1">Membrane</location>
        <topology evidence="1">Multi-pass membrane protein</topology>
    </subcellularLocation>
</comment>
<dbReference type="Pfam" id="PF13520">
    <property type="entry name" value="AA_permease_2"/>
    <property type="match status" value="1"/>
</dbReference>
<organism evidence="7 8">
    <name type="scientific">Fusarium acuminatum</name>
    <dbReference type="NCBI Taxonomy" id="5515"/>
    <lineage>
        <taxon>Eukaryota</taxon>
        <taxon>Fungi</taxon>
        <taxon>Dikarya</taxon>
        <taxon>Ascomycota</taxon>
        <taxon>Pezizomycotina</taxon>
        <taxon>Sordariomycetes</taxon>
        <taxon>Hypocreomycetidae</taxon>
        <taxon>Hypocreales</taxon>
        <taxon>Nectriaceae</taxon>
        <taxon>Fusarium</taxon>
        <taxon>Fusarium tricinctum species complex</taxon>
    </lineage>
</organism>
<dbReference type="PANTHER" id="PTHR45649">
    <property type="entry name" value="AMINO-ACID PERMEASE BAT1"/>
    <property type="match status" value="1"/>
</dbReference>
<keyword evidence="4 6" id="KW-1133">Transmembrane helix</keyword>
<evidence type="ECO:0000256" key="5">
    <source>
        <dbReference type="ARBA" id="ARBA00023136"/>
    </source>
</evidence>
<protein>
    <submittedName>
        <fullName evidence="7">Amino acid/polyamine transporter I</fullName>
    </submittedName>
</protein>
<keyword evidence="3 6" id="KW-0812">Transmembrane</keyword>
<dbReference type="InterPro" id="IPR002293">
    <property type="entry name" value="AA/rel_permease1"/>
</dbReference>
<feature type="transmembrane region" description="Helical" evidence="6">
    <location>
        <begin position="392"/>
        <end position="415"/>
    </location>
</feature>
<dbReference type="EMBL" id="CP151267">
    <property type="protein sequence ID" value="WZH50407.1"/>
    <property type="molecule type" value="Genomic_DNA"/>
</dbReference>